<dbReference type="Pfam" id="PF00226">
    <property type="entry name" value="DnaJ"/>
    <property type="match status" value="1"/>
</dbReference>
<dbReference type="CDD" id="cd06257">
    <property type="entry name" value="DnaJ"/>
    <property type="match status" value="1"/>
</dbReference>
<sequence>MKTHYETLGVSRDATQAEIKLAYRKLSKKHHPDVSGGNKESEKIFLEVTEAYKVLKDQASREAYDARLDGAGQSWSNGQTYEKQSTRQQSSTEKKPDFNMNNMEKNFEHFFGFNPKTKETGSTLNKNAKKNPLDTTDLFERFFNK</sequence>
<reference evidence="5 6" key="1">
    <citation type="submission" date="2022-05" db="EMBL/GenBank/DDBJ databases">
        <title>Genome Sequencing of Bee-Associated Microbes.</title>
        <authorList>
            <person name="Dunlap C."/>
        </authorList>
    </citation>
    <scope>NUCLEOTIDE SEQUENCE [LARGE SCALE GENOMIC DNA]</scope>
    <source>
        <strain evidence="5 6">NRRL BD-083</strain>
    </source>
</reference>
<comment type="caution">
    <text evidence="5">The sequence shown here is derived from an EMBL/GenBank/DDBJ whole genome shotgun (WGS) entry which is preliminary data.</text>
</comment>
<dbReference type="InterPro" id="IPR036869">
    <property type="entry name" value="J_dom_sf"/>
</dbReference>
<gene>
    <name evidence="5" type="ORF">M5W82_23500</name>
</gene>
<dbReference type="PANTHER" id="PTHR44825:SF1">
    <property type="entry name" value="DNAJ HOMOLOG SUBFAMILY C MEMBER 4"/>
    <property type="match status" value="1"/>
</dbReference>
<dbReference type="Proteomes" id="UP001527052">
    <property type="component" value="Unassembled WGS sequence"/>
</dbReference>
<protein>
    <submittedName>
        <fullName evidence="5">DnaJ domain-containing protein</fullName>
    </submittedName>
</protein>
<evidence type="ECO:0000313" key="5">
    <source>
        <dbReference type="EMBL" id="MCY9549845.1"/>
    </source>
</evidence>
<evidence type="ECO:0000259" key="4">
    <source>
        <dbReference type="PROSITE" id="PS50076"/>
    </source>
</evidence>
<organism evidence="5 6">
    <name type="scientific">Lysinibacillus xylanilyticus</name>
    <dbReference type="NCBI Taxonomy" id="582475"/>
    <lineage>
        <taxon>Bacteria</taxon>
        <taxon>Bacillati</taxon>
        <taxon>Bacillota</taxon>
        <taxon>Bacilli</taxon>
        <taxon>Bacillales</taxon>
        <taxon>Bacillaceae</taxon>
        <taxon>Lysinibacillus</taxon>
    </lineage>
</organism>
<dbReference type="PROSITE" id="PS50076">
    <property type="entry name" value="DNAJ_2"/>
    <property type="match status" value="1"/>
</dbReference>
<proteinExistence type="predicted"/>
<name>A0ABT4EW58_9BACI</name>
<keyword evidence="6" id="KW-1185">Reference proteome</keyword>
<evidence type="ECO:0000256" key="2">
    <source>
        <dbReference type="ARBA" id="ARBA00023016"/>
    </source>
</evidence>
<dbReference type="SMART" id="SM00271">
    <property type="entry name" value="DnaJ"/>
    <property type="match status" value="1"/>
</dbReference>
<evidence type="ECO:0000313" key="6">
    <source>
        <dbReference type="Proteomes" id="UP001527052"/>
    </source>
</evidence>
<dbReference type="SUPFAM" id="SSF46565">
    <property type="entry name" value="Chaperone J-domain"/>
    <property type="match status" value="1"/>
</dbReference>
<keyword evidence="1" id="KW-0235">DNA replication</keyword>
<feature type="compositionally biased region" description="Polar residues" evidence="3">
    <location>
        <begin position="73"/>
        <end position="91"/>
    </location>
</feature>
<dbReference type="PRINTS" id="PR00625">
    <property type="entry name" value="JDOMAIN"/>
</dbReference>
<dbReference type="EMBL" id="JAMDLZ010000058">
    <property type="protein sequence ID" value="MCY9549845.1"/>
    <property type="molecule type" value="Genomic_DNA"/>
</dbReference>
<evidence type="ECO:0000256" key="3">
    <source>
        <dbReference type="SAM" id="MobiDB-lite"/>
    </source>
</evidence>
<dbReference type="InterPro" id="IPR052763">
    <property type="entry name" value="DnaJ_C4"/>
</dbReference>
<accession>A0ABT4EW58</accession>
<dbReference type="RefSeq" id="WP_268639739.1">
    <property type="nucleotide sequence ID" value="NZ_JAMDLZ010000058.1"/>
</dbReference>
<feature type="region of interest" description="Disordered" evidence="3">
    <location>
        <begin position="70"/>
        <end position="131"/>
    </location>
</feature>
<evidence type="ECO:0000256" key="1">
    <source>
        <dbReference type="ARBA" id="ARBA00022705"/>
    </source>
</evidence>
<keyword evidence="2" id="KW-0346">Stress response</keyword>
<dbReference type="InterPro" id="IPR001623">
    <property type="entry name" value="DnaJ_domain"/>
</dbReference>
<dbReference type="Gene3D" id="1.10.287.110">
    <property type="entry name" value="DnaJ domain"/>
    <property type="match status" value="1"/>
</dbReference>
<feature type="domain" description="J" evidence="4">
    <location>
        <begin position="3"/>
        <end position="68"/>
    </location>
</feature>
<dbReference type="PANTHER" id="PTHR44825">
    <property type="match status" value="1"/>
</dbReference>